<dbReference type="Proteomes" id="UP000784294">
    <property type="component" value="Unassembled WGS sequence"/>
</dbReference>
<gene>
    <name evidence="1" type="ORF">PXEA_LOCUS22042</name>
</gene>
<sequence>MAQIKRSRAGRVVVRARELLLPSGEVLASSGPQALASASTCLEAGAGLAAPSRRPVNSSLESTGHPPYSELCQSLAAVYSQTLHKHHPYPTSTTPDHVNTASYAALRLGHHATSGDTSMMGNVHQVSRSGVPFLRFHFAYQPWWNRSHLLFVEGKVPLFSLFIIGWFSLTPLRINRLVFVNATATGQ</sequence>
<keyword evidence="2" id="KW-1185">Reference proteome</keyword>
<comment type="caution">
    <text evidence="1">The sequence shown here is derived from an EMBL/GenBank/DDBJ whole genome shotgun (WGS) entry which is preliminary data.</text>
</comment>
<dbReference type="EMBL" id="CAAALY010096288">
    <property type="protein sequence ID" value="VEL28602.1"/>
    <property type="molecule type" value="Genomic_DNA"/>
</dbReference>
<protein>
    <submittedName>
        <fullName evidence="1">Uncharacterized protein</fullName>
    </submittedName>
</protein>
<evidence type="ECO:0000313" key="2">
    <source>
        <dbReference type="Proteomes" id="UP000784294"/>
    </source>
</evidence>
<dbReference type="AlphaFoldDB" id="A0A3S5A5Z9"/>
<organism evidence="1 2">
    <name type="scientific">Protopolystoma xenopodis</name>
    <dbReference type="NCBI Taxonomy" id="117903"/>
    <lineage>
        <taxon>Eukaryota</taxon>
        <taxon>Metazoa</taxon>
        <taxon>Spiralia</taxon>
        <taxon>Lophotrochozoa</taxon>
        <taxon>Platyhelminthes</taxon>
        <taxon>Monogenea</taxon>
        <taxon>Polyopisthocotylea</taxon>
        <taxon>Polystomatidea</taxon>
        <taxon>Polystomatidae</taxon>
        <taxon>Protopolystoma</taxon>
    </lineage>
</organism>
<proteinExistence type="predicted"/>
<reference evidence="1" key="1">
    <citation type="submission" date="2018-11" db="EMBL/GenBank/DDBJ databases">
        <authorList>
            <consortium name="Pathogen Informatics"/>
        </authorList>
    </citation>
    <scope>NUCLEOTIDE SEQUENCE</scope>
</reference>
<accession>A0A3S5A5Z9</accession>
<evidence type="ECO:0000313" key="1">
    <source>
        <dbReference type="EMBL" id="VEL28602.1"/>
    </source>
</evidence>
<name>A0A3S5A5Z9_9PLAT</name>